<proteinExistence type="predicted"/>
<evidence type="ECO:0000256" key="2">
    <source>
        <dbReference type="SAM" id="Phobius"/>
    </source>
</evidence>
<keyword evidence="5" id="KW-1185">Reference proteome</keyword>
<evidence type="ECO:0000256" key="1">
    <source>
        <dbReference type="SAM" id="MobiDB-lite"/>
    </source>
</evidence>
<sequence length="132" mass="14034" precursor="true">MEKLTKILIVVVIILVAGLSLTVGLLLGTSFNKPVITNNTTNSSNSSVQNQTNSTNQTKVDSTKSKYISKAEAIRLAKAAWPVPEATYSISSYPTDDSPYYWVDVLNEPATIGPGGFVKINAITGKIISAGT</sequence>
<keyword evidence="2" id="KW-1133">Transmembrane helix</keyword>
<protein>
    <recommendedName>
        <fullName evidence="3">PepSY domain-containing protein</fullName>
    </recommendedName>
</protein>
<keyword evidence="2" id="KW-0472">Membrane</keyword>
<dbReference type="Proteomes" id="UP000007490">
    <property type="component" value="Chromosome"/>
</dbReference>
<name>F0TCA6_METLA</name>
<evidence type="ECO:0000313" key="4">
    <source>
        <dbReference type="EMBL" id="ADZ10373.1"/>
    </source>
</evidence>
<gene>
    <name evidence="4" type="ordered locus">Metbo_2158</name>
</gene>
<reference evidence="4 5" key="2">
    <citation type="journal article" date="2014" name="Int. J. Syst. Evol. Microbiol.">
        <title>Methanobacterium paludis sp. nov. and a novel strain of Methanobacterium lacus isolated from northern peatlands.</title>
        <authorList>
            <person name="Cadillo-Quiroz H."/>
            <person name="Brauer S.L."/>
            <person name="Goodson N."/>
            <person name="Yavitt J.B."/>
            <person name="Zinder S.H."/>
        </authorList>
    </citation>
    <scope>NUCLEOTIDE SEQUENCE [LARGE SCALE GENOMIC DNA]</scope>
    <source>
        <strain evidence="4 5">AL-21</strain>
    </source>
</reference>
<evidence type="ECO:0000313" key="5">
    <source>
        <dbReference type="Proteomes" id="UP000007490"/>
    </source>
</evidence>
<feature type="region of interest" description="Disordered" evidence="1">
    <location>
        <begin position="42"/>
        <end position="61"/>
    </location>
</feature>
<keyword evidence="2" id="KW-0812">Transmembrane</keyword>
<feature type="domain" description="PepSY" evidence="3">
    <location>
        <begin position="68"/>
        <end position="129"/>
    </location>
</feature>
<dbReference type="EMBL" id="CP002551">
    <property type="protein sequence ID" value="ADZ10373.1"/>
    <property type="molecule type" value="Genomic_DNA"/>
</dbReference>
<dbReference type="HOGENOM" id="CLU_1912358_0_0_2"/>
<dbReference type="AlphaFoldDB" id="F0TCA6"/>
<feature type="transmembrane region" description="Helical" evidence="2">
    <location>
        <begin position="7"/>
        <end position="28"/>
    </location>
</feature>
<accession>F0TCA6</accession>
<evidence type="ECO:0000259" key="3">
    <source>
        <dbReference type="Pfam" id="PF03413"/>
    </source>
</evidence>
<feature type="compositionally biased region" description="Low complexity" evidence="1">
    <location>
        <begin position="42"/>
        <end position="58"/>
    </location>
</feature>
<organism evidence="4 5">
    <name type="scientific">Methanobacterium lacus (strain AL-21)</name>
    <dbReference type="NCBI Taxonomy" id="877455"/>
    <lineage>
        <taxon>Archaea</taxon>
        <taxon>Methanobacteriati</taxon>
        <taxon>Methanobacteriota</taxon>
        <taxon>Methanomada group</taxon>
        <taxon>Methanobacteria</taxon>
        <taxon>Methanobacteriales</taxon>
        <taxon>Methanobacteriaceae</taxon>
        <taxon>Methanobacterium</taxon>
    </lineage>
</organism>
<dbReference type="InterPro" id="IPR025711">
    <property type="entry name" value="PepSY"/>
</dbReference>
<dbReference type="Pfam" id="PF03413">
    <property type="entry name" value="PepSY"/>
    <property type="match status" value="1"/>
</dbReference>
<dbReference type="KEGG" id="mel:Metbo_2158"/>
<reference evidence="5" key="1">
    <citation type="submission" date="2011-02" db="EMBL/GenBank/DDBJ databases">
        <title>Complete sequence of Methanobacterium sp. AL-21.</title>
        <authorList>
            <consortium name="US DOE Joint Genome Institute"/>
            <person name="Lucas S."/>
            <person name="Copeland A."/>
            <person name="Lapidus A."/>
            <person name="Cheng J.-F."/>
            <person name="Goodwin L."/>
            <person name="Pitluck S."/>
            <person name="Chertkov O."/>
            <person name="Detter J.C."/>
            <person name="Han C."/>
            <person name="Tapia R."/>
            <person name="Land M."/>
            <person name="Hauser L."/>
            <person name="Kyrpides N."/>
            <person name="Ivanova N."/>
            <person name="Mikhailova N."/>
            <person name="Pagani I."/>
            <person name="Cadillo-Quiroz H."/>
            <person name="Imachi H."/>
            <person name="Zinder S."/>
            <person name="Liu W."/>
            <person name="Woyke T."/>
        </authorList>
    </citation>
    <scope>NUCLEOTIDE SEQUENCE [LARGE SCALE GENOMIC DNA]</scope>
    <source>
        <strain evidence="5">AL-21</strain>
    </source>
</reference>